<dbReference type="OrthoDB" id="5188015at2"/>
<accession>A0A9X2H198</accession>
<keyword evidence="2" id="KW-1185">Reference proteome</keyword>
<evidence type="ECO:0000313" key="2">
    <source>
        <dbReference type="Proteomes" id="UP001139722"/>
    </source>
</evidence>
<sequence length="189" mass="21354">MNVRVFRPAVPDGFEWVFPVDPGDFEVFWTLSERQPGSPWEPIQMRFLKDDEHGLPWRRSKMPWLGRHVLILREEAIEAVGPLLAPHGELLPLECDEARLMVFNAPQVANALEENQSEIVRFTSGRIMDIRRHVFNMGALAGKSAFKLAELPRGDLFLRGDLVEAIRATGLTSGTEFRLIHDADAVAAQ</sequence>
<dbReference type="RefSeq" id="WP_156999160.1">
    <property type="nucleotide sequence ID" value="NZ_BAAANU010000074.1"/>
</dbReference>
<comment type="caution">
    <text evidence="1">The sequence shown here is derived from an EMBL/GenBank/DDBJ whole genome shotgun (WGS) entry which is preliminary data.</text>
</comment>
<dbReference type="EMBL" id="JAMZDY010000001">
    <property type="protein sequence ID" value="MCP2370758.1"/>
    <property type="molecule type" value="Genomic_DNA"/>
</dbReference>
<protein>
    <submittedName>
        <fullName evidence="1">Uncharacterized protein</fullName>
    </submittedName>
</protein>
<name>A0A9X2H198_9MICO</name>
<reference evidence="1" key="1">
    <citation type="submission" date="2022-06" db="EMBL/GenBank/DDBJ databases">
        <title>Sequencing the genomes of 1000 actinobacteria strains.</title>
        <authorList>
            <person name="Klenk H.-P."/>
        </authorList>
    </citation>
    <scope>NUCLEOTIDE SEQUENCE</scope>
    <source>
        <strain evidence="1">DSM 22016</strain>
    </source>
</reference>
<evidence type="ECO:0000313" key="1">
    <source>
        <dbReference type="EMBL" id="MCP2370758.1"/>
    </source>
</evidence>
<gene>
    <name evidence="1" type="ORF">BJ978_001434</name>
</gene>
<proteinExistence type="predicted"/>
<dbReference type="AlphaFoldDB" id="A0A9X2H198"/>
<organism evidence="1 2">
    <name type="scientific">Agromyces terreus</name>
    <dbReference type="NCBI Taxonomy" id="424795"/>
    <lineage>
        <taxon>Bacteria</taxon>
        <taxon>Bacillati</taxon>
        <taxon>Actinomycetota</taxon>
        <taxon>Actinomycetes</taxon>
        <taxon>Micrococcales</taxon>
        <taxon>Microbacteriaceae</taxon>
        <taxon>Agromyces</taxon>
    </lineage>
</organism>
<dbReference type="Proteomes" id="UP001139722">
    <property type="component" value="Unassembled WGS sequence"/>
</dbReference>